<dbReference type="SUPFAM" id="SSF49899">
    <property type="entry name" value="Concanavalin A-like lectins/glucanases"/>
    <property type="match status" value="2"/>
</dbReference>
<keyword evidence="4" id="KW-0732">Signal</keyword>
<dbReference type="PANTHER" id="PTHR33753">
    <property type="entry name" value="1,4-BETA-D-GLUCAN CELLOBIOHYDROLASE B"/>
    <property type="match status" value="1"/>
</dbReference>
<evidence type="ECO:0000256" key="5">
    <source>
        <dbReference type="ARBA" id="ARBA00022801"/>
    </source>
</evidence>
<keyword evidence="12" id="KW-1185">Reference proteome</keyword>
<sequence length="581" mass="61624">MRQNPHKSECYDHYCDANNVCGESCAEIDIMEANEHAWHTTLHTAKDHEGFGGGYGGGDGWPGPRDFLSDQYGPGASSIDTKKPFDVVCSFMTDAGGELRELEVVLTQEGGDGPLRISLPEYPGNSELTKALHSGMTPIVSYWKSKEMLWMDGTGDDGKGPCDSDTCECGETVVFGNFSIFDIEEQELPPHEDVPPEEGEVLAAEGSEPEPGGQREPACPGKVDVAGEAAVSVVPAGWKSPVGGEVELDRHAGAVVPHLGGRAYFADDCVPGEYDNEQYTALELLGKRLKFTVDIGGAGCGCVAELRLMPMRFNKNPTACSDFYCDASSLCGESCVEVDVMRANMHAWHSNLRAENDHTGLPVGYGGAEGPREWTKEDYGPGGKCIDTTKKFDVEVSFPVDYNNHLAAMEVLLSQKACNLSLRLANYPREADVSEALRRGLTPVVGYWASGDTLWLDGPGADRRGPCTEDVLRSEGTCADKVAVSGFSVEHVGAPSGELVDGVPEAQEESTRPSLAASASAGGRPTRTASAPSGTRASMACSQPAPRSTWSTGRGAPWTRSTGPAGSTAGLATLTPTWASG</sequence>
<keyword evidence="5" id="KW-0378">Hydrolase</keyword>
<proteinExistence type="inferred from homology"/>
<evidence type="ECO:0000256" key="8">
    <source>
        <dbReference type="ARBA" id="ARBA00023295"/>
    </source>
</evidence>
<name>A0ABN9TTH5_9DINO</name>
<dbReference type="InterPro" id="IPR001722">
    <property type="entry name" value="Glyco_hydro_7"/>
</dbReference>
<reference evidence="11" key="1">
    <citation type="submission" date="2023-10" db="EMBL/GenBank/DDBJ databases">
        <authorList>
            <person name="Chen Y."/>
            <person name="Shah S."/>
            <person name="Dougan E. K."/>
            <person name="Thang M."/>
            <person name="Chan C."/>
        </authorList>
    </citation>
    <scope>NUCLEOTIDE SEQUENCE [LARGE SCALE GENOMIC DNA]</scope>
</reference>
<keyword evidence="9" id="KW-0624">Polysaccharide degradation</keyword>
<evidence type="ECO:0000256" key="3">
    <source>
        <dbReference type="ARBA" id="ARBA00012561"/>
    </source>
</evidence>
<dbReference type="InterPro" id="IPR037019">
    <property type="entry name" value="Glyco_hydro_7_sf"/>
</dbReference>
<evidence type="ECO:0000256" key="2">
    <source>
        <dbReference type="ARBA" id="ARBA00006044"/>
    </source>
</evidence>
<dbReference type="PANTHER" id="PTHR33753:SF2">
    <property type="entry name" value="GLYCOSIDE HYDROLASE FAMILY 7 PROTEIN"/>
    <property type="match status" value="1"/>
</dbReference>
<dbReference type="Gene3D" id="2.70.100.10">
    <property type="entry name" value="Glycoside hydrolase, family 7, domain"/>
    <property type="match status" value="2"/>
</dbReference>
<comment type="caution">
    <text evidence="11">The sequence shown here is derived from an EMBL/GenBank/DDBJ whole genome shotgun (WGS) entry which is preliminary data.</text>
</comment>
<keyword evidence="6" id="KW-0136">Cellulose degradation</keyword>
<dbReference type="EC" id="3.2.1.91" evidence="3"/>
<evidence type="ECO:0000256" key="10">
    <source>
        <dbReference type="SAM" id="MobiDB-lite"/>
    </source>
</evidence>
<feature type="region of interest" description="Disordered" evidence="10">
    <location>
        <begin position="188"/>
        <end position="219"/>
    </location>
</feature>
<evidence type="ECO:0000256" key="9">
    <source>
        <dbReference type="ARBA" id="ARBA00023326"/>
    </source>
</evidence>
<keyword evidence="7" id="KW-0119">Carbohydrate metabolism</keyword>
<feature type="compositionally biased region" description="Polar residues" evidence="10">
    <location>
        <begin position="527"/>
        <end position="536"/>
    </location>
</feature>
<evidence type="ECO:0000256" key="1">
    <source>
        <dbReference type="ARBA" id="ARBA00001641"/>
    </source>
</evidence>
<evidence type="ECO:0000313" key="12">
    <source>
        <dbReference type="Proteomes" id="UP001189429"/>
    </source>
</evidence>
<evidence type="ECO:0000256" key="7">
    <source>
        <dbReference type="ARBA" id="ARBA00023277"/>
    </source>
</evidence>
<accession>A0ABN9TTH5</accession>
<comment type="catalytic activity">
    <reaction evidence="1">
        <text>Hydrolysis of (1-&gt;4)-beta-D-glucosidic linkages in cellulose and cellotetraose, releasing cellobiose from the non-reducing ends of the chains.</text>
        <dbReference type="EC" id="3.2.1.91"/>
    </reaction>
</comment>
<comment type="similarity">
    <text evidence="2">Belongs to the glycosyl hydrolase 7 (cellulase C) family.</text>
</comment>
<gene>
    <name evidence="11" type="ORF">PCOR1329_LOCUS42016</name>
</gene>
<evidence type="ECO:0000256" key="6">
    <source>
        <dbReference type="ARBA" id="ARBA00023001"/>
    </source>
</evidence>
<feature type="region of interest" description="Disordered" evidence="10">
    <location>
        <begin position="493"/>
        <end position="581"/>
    </location>
</feature>
<organism evidence="11 12">
    <name type="scientific">Prorocentrum cordatum</name>
    <dbReference type="NCBI Taxonomy" id="2364126"/>
    <lineage>
        <taxon>Eukaryota</taxon>
        <taxon>Sar</taxon>
        <taxon>Alveolata</taxon>
        <taxon>Dinophyceae</taxon>
        <taxon>Prorocentrales</taxon>
        <taxon>Prorocentraceae</taxon>
        <taxon>Prorocentrum</taxon>
    </lineage>
</organism>
<evidence type="ECO:0000256" key="4">
    <source>
        <dbReference type="ARBA" id="ARBA00022729"/>
    </source>
</evidence>
<protein>
    <recommendedName>
        <fullName evidence="3">cellulose 1,4-beta-cellobiosidase (non-reducing end)</fullName>
        <ecNumber evidence="3">3.2.1.91</ecNumber>
    </recommendedName>
</protein>
<dbReference type="EMBL" id="CAUYUJ010015049">
    <property type="protein sequence ID" value="CAK0849292.1"/>
    <property type="molecule type" value="Genomic_DNA"/>
</dbReference>
<keyword evidence="8" id="KW-0326">Glycosidase</keyword>
<dbReference type="Proteomes" id="UP001189429">
    <property type="component" value="Unassembled WGS sequence"/>
</dbReference>
<dbReference type="InterPro" id="IPR013320">
    <property type="entry name" value="ConA-like_dom_sf"/>
</dbReference>
<evidence type="ECO:0000313" key="11">
    <source>
        <dbReference type="EMBL" id="CAK0849292.1"/>
    </source>
</evidence>